<evidence type="ECO:0000313" key="3">
    <source>
        <dbReference type="EMBL" id="OEY70261.1"/>
    </source>
</evidence>
<comment type="similarity">
    <text evidence="1">To B.subtilis soj.</text>
</comment>
<dbReference type="InterPro" id="IPR027417">
    <property type="entry name" value="P-loop_NTPase"/>
</dbReference>
<dbReference type="OrthoDB" id="9815116at2"/>
<dbReference type="STRING" id="1628148.BI198_12300"/>
<protein>
    <submittedName>
        <fullName evidence="3">Cobalamin biosynthesis protein CobQ</fullName>
    </submittedName>
</protein>
<dbReference type="Pfam" id="PF13614">
    <property type="entry name" value="AAA_31"/>
    <property type="match status" value="1"/>
</dbReference>
<organism evidence="3 4">
    <name type="scientific">Rheinheimera salexigens</name>
    <dbReference type="NCBI Taxonomy" id="1628148"/>
    <lineage>
        <taxon>Bacteria</taxon>
        <taxon>Pseudomonadati</taxon>
        <taxon>Pseudomonadota</taxon>
        <taxon>Gammaproteobacteria</taxon>
        <taxon>Chromatiales</taxon>
        <taxon>Chromatiaceae</taxon>
        <taxon>Rheinheimera</taxon>
    </lineage>
</organism>
<accession>A0A1E7Q835</accession>
<reference evidence="4" key="1">
    <citation type="submission" date="2016-09" db="EMBL/GenBank/DDBJ databases">
        <authorList>
            <person name="Wan X."/>
            <person name="Hou S."/>
        </authorList>
    </citation>
    <scope>NUCLEOTIDE SEQUENCE [LARGE SCALE GENOMIC DNA]</scope>
    <source>
        <strain evidence="4">KH87</strain>
    </source>
</reference>
<dbReference type="AlphaFoldDB" id="A0A1E7Q835"/>
<sequence length="259" mass="28556">MVIWTVANQKGGVGKTTTAVSLAGLLAERGHRVLLVDTDPHASLTYYFGIDAEDLEVSVYDIFIRGNEATAEQILQSLCPSGVKNLDILPSSMALSTLDRSLGTRGGMGLMLKKALLKVEHEYDYVLIDCPPVMGVLMVNAIAACDRLVIPVQTEFLALKGLERMIATIKLMSTSQKKNYPYTIVATMYDKRTKASLEAYKELKQTYQDKVWSAVVPIDTKFRDASLANTPPNVHAPSSRGVFAYNTLLTYLLQLTPEY</sequence>
<gene>
    <name evidence="3" type="ORF">BI198_12300</name>
</gene>
<dbReference type="RefSeq" id="WP_070049815.1">
    <property type="nucleotide sequence ID" value="NZ_CBCSDO010000008.1"/>
</dbReference>
<dbReference type="InterPro" id="IPR025669">
    <property type="entry name" value="AAA_dom"/>
</dbReference>
<keyword evidence="4" id="KW-1185">Reference proteome</keyword>
<dbReference type="PIRSF" id="PIRSF009320">
    <property type="entry name" value="Nuc_binding_HP_1000"/>
    <property type="match status" value="1"/>
</dbReference>
<dbReference type="SUPFAM" id="SSF52540">
    <property type="entry name" value="P-loop containing nucleoside triphosphate hydrolases"/>
    <property type="match status" value="1"/>
</dbReference>
<dbReference type="InterPro" id="IPR050678">
    <property type="entry name" value="DNA_Partitioning_ATPase"/>
</dbReference>
<dbReference type="FunFam" id="3.40.50.300:FF:000285">
    <property type="entry name" value="Sporulation initiation inhibitor Soj"/>
    <property type="match status" value="1"/>
</dbReference>
<feature type="domain" description="AAA" evidence="2">
    <location>
        <begin position="3"/>
        <end position="178"/>
    </location>
</feature>
<dbReference type="Proteomes" id="UP000242258">
    <property type="component" value="Unassembled WGS sequence"/>
</dbReference>
<dbReference type="Gene3D" id="3.40.50.300">
    <property type="entry name" value="P-loop containing nucleotide triphosphate hydrolases"/>
    <property type="match status" value="1"/>
</dbReference>
<dbReference type="PANTHER" id="PTHR13696">
    <property type="entry name" value="P-LOOP CONTAINING NUCLEOSIDE TRIPHOSPHATE HYDROLASE"/>
    <property type="match status" value="1"/>
</dbReference>
<dbReference type="EMBL" id="MKEK01000001">
    <property type="protein sequence ID" value="OEY70261.1"/>
    <property type="molecule type" value="Genomic_DNA"/>
</dbReference>
<evidence type="ECO:0000256" key="1">
    <source>
        <dbReference type="ARBA" id="ARBA00060876"/>
    </source>
</evidence>
<proteinExistence type="predicted"/>
<evidence type="ECO:0000313" key="4">
    <source>
        <dbReference type="Proteomes" id="UP000242258"/>
    </source>
</evidence>
<dbReference type="PANTHER" id="PTHR13696:SF69">
    <property type="entry name" value="PLASMID PARTITIONING PROTEIN-RELATED"/>
    <property type="match status" value="1"/>
</dbReference>
<name>A0A1E7Q835_9GAMM</name>
<evidence type="ECO:0000259" key="2">
    <source>
        <dbReference type="Pfam" id="PF13614"/>
    </source>
</evidence>
<comment type="caution">
    <text evidence="3">The sequence shown here is derived from an EMBL/GenBank/DDBJ whole genome shotgun (WGS) entry which is preliminary data.</text>
</comment>
<dbReference type="CDD" id="cd02042">
    <property type="entry name" value="ParAB_family"/>
    <property type="match status" value="1"/>
</dbReference>